<feature type="modified residue" description="4-aspartylphosphate" evidence="2">
    <location>
        <position position="84"/>
    </location>
</feature>
<feature type="domain" description="Response regulatory" evidence="4">
    <location>
        <begin position="32"/>
        <end position="151"/>
    </location>
</feature>
<dbReference type="EMBL" id="JBGUBD010000004">
    <property type="protein sequence ID" value="MFA9477983.1"/>
    <property type="molecule type" value="Genomic_DNA"/>
</dbReference>
<evidence type="ECO:0000256" key="1">
    <source>
        <dbReference type="ARBA" id="ARBA00022553"/>
    </source>
</evidence>
<keyword evidence="1 2" id="KW-0597">Phosphoprotein</keyword>
<evidence type="ECO:0000313" key="5">
    <source>
        <dbReference type="EMBL" id="MFA9477983.1"/>
    </source>
</evidence>
<protein>
    <submittedName>
        <fullName evidence="5">Response regulator</fullName>
    </submittedName>
</protein>
<dbReference type="PROSITE" id="PS50110">
    <property type="entry name" value="RESPONSE_REGULATORY"/>
    <property type="match status" value="1"/>
</dbReference>
<evidence type="ECO:0000256" key="2">
    <source>
        <dbReference type="PROSITE-ProRule" id="PRU00169"/>
    </source>
</evidence>
<name>A0ABV4U6T5_9BACT</name>
<dbReference type="PANTHER" id="PTHR44591:SF3">
    <property type="entry name" value="RESPONSE REGULATORY DOMAIN-CONTAINING PROTEIN"/>
    <property type="match status" value="1"/>
</dbReference>
<dbReference type="PANTHER" id="PTHR44591">
    <property type="entry name" value="STRESS RESPONSE REGULATOR PROTEIN 1"/>
    <property type="match status" value="1"/>
</dbReference>
<dbReference type="InterPro" id="IPR050595">
    <property type="entry name" value="Bact_response_regulator"/>
</dbReference>
<proteinExistence type="predicted"/>
<accession>A0ABV4U6T5</accession>
<evidence type="ECO:0000313" key="6">
    <source>
        <dbReference type="Proteomes" id="UP001575105"/>
    </source>
</evidence>
<feature type="region of interest" description="Disordered" evidence="3">
    <location>
        <begin position="1"/>
        <end position="25"/>
    </location>
</feature>
<evidence type="ECO:0000259" key="4">
    <source>
        <dbReference type="PROSITE" id="PS50110"/>
    </source>
</evidence>
<dbReference type="InterPro" id="IPR001789">
    <property type="entry name" value="Sig_transdc_resp-reg_receiver"/>
</dbReference>
<dbReference type="SUPFAM" id="SSF52172">
    <property type="entry name" value="CheY-like"/>
    <property type="match status" value="1"/>
</dbReference>
<evidence type="ECO:0000256" key="3">
    <source>
        <dbReference type="SAM" id="MobiDB-lite"/>
    </source>
</evidence>
<dbReference type="RefSeq" id="WP_425344912.1">
    <property type="nucleotide sequence ID" value="NZ_JBGUBD010000004.1"/>
</dbReference>
<reference evidence="5 6" key="1">
    <citation type="submission" date="2024-08" db="EMBL/GenBank/DDBJ databases">
        <title>Whole-genome sequencing of halo(alkali)philic microorganisms from hypersaline lakes.</title>
        <authorList>
            <person name="Sorokin D.Y."/>
            <person name="Merkel A.Y."/>
            <person name="Messina E."/>
            <person name="Yakimov M."/>
        </authorList>
    </citation>
    <scope>NUCLEOTIDE SEQUENCE [LARGE SCALE GENOMIC DNA]</scope>
    <source>
        <strain evidence="5 6">AB-hyl4</strain>
    </source>
</reference>
<dbReference type="Proteomes" id="UP001575105">
    <property type="component" value="Unassembled WGS sequence"/>
</dbReference>
<dbReference type="Pfam" id="PF00072">
    <property type="entry name" value="Response_reg"/>
    <property type="match status" value="1"/>
</dbReference>
<feature type="compositionally biased region" description="Low complexity" evidence="3">
    <location>
        <begin position="11"/>
        <end position="25"/>
    </location>
</feature>
<dbReference type="SMART" id="SM00448">
    <property type="entry name" value="REC"/>
    <property type="match status" value="1"/>
</dbReference>
<keyword evidence="6" id="KW-1185">Reference proteome</keyword>
<dbReference type="InterPro" id="IPR011006">
    <property type="entry name" value="CheY-like_superfamily"/>
</dbReference>
<organism evidence="5 6">
    <name type="scientific">Natronomicrosphaera hydrolytica</name>
    <dbReference type="NCBI Taxonomy" id="3242702"/>
    <lineage>
        <taxon>Bacteria</taxon>
        <taxon>Pseudomonadati</taxon>
        <taxon>Planctomycetota</taxon>
        <taxon>Phycisphaerae</taxon>
        <taxon>Phycisphaerales</taxon>
        <taxon>Phycisphaeraceae</taxon>
        <taxon>Natronomicrosphaera</taxon>
    </lineage>
</organism>
<dbReference type="Gene3D" id="3.40.50.2300">
    <property type="match status" value="1"/>
</dbReference>
<gene>
    <name evidence="5" type="ORF">ACERK3_06685</name>
</gene>
<comment type="caution">
    <text evidence="5">The sequence shown here is derived from an EMBL/GenBank/DDBJ whole genome shotgun (WGS) entry which is preliminary data.</text>
</comment>
<sequence>MMSQPSDRLDAPSADQPAPDAQEQAFDLSESSILIVDDNEQNVELLQAYLETLPCHITTASDGIEALQYIEDPDKPTPDLVLLDVMMPRMSGFEVCRKLKEDPATRTIPIMMVTALNELGDIERGVESGTDDFVSKPVNKLELITRVKSLLRVRHLKRELDRTEAYIRDIESRRDRPAK</sequence>